<dbReference type="InterPro" id="IPR016186">
    <property type="entry name" value="C-type_lectin-like/link_sf"/>
</dbReference>
<dbReference type="Gene3D" id="3.10.100.10">
    <property type="entry name" value="Mannose-Binding Protein A, subunit A"/>
    <property type="match status" value="1"/>
</dbReference>
<evidence type="ECO:0000313" key="4">
    <source>
        <dbReference type="Proteomes" id="UP000694545"/>
    </source>
</evidence>
<comment type="subcellular location">
    <subcellularLocation>
        <location evidence="1">Secreted</location>
    </subcellularLocation>
</comment>
<dbReference type="SUPFAM" id="SSF56436">
    <property type="entry name" value="C-type lectin-like"/>
    <property type="match status" value="1"/>
</dbReference>
<organism evidence="3 4">
    <name type="scientific">Varanus komodoensis</name>
    <name type="common">Komodo dragon</name>
    <dbReference type="NCBI Taxonomy" id="61221"/>
    <lineage>
        <taxon>Eukaryota</taxon>
        <taxon>Metazoa</taxon>
        <taxon>Chordata</taxon>
        <taxon>Craniata</taxon>
        <taxon>Vertebrata</taxon>
        <taxon>Euteleostomi</taxon>
        <taxon>Lepidosauria</taxon>
        <taxon>Squamata</taxon>
        <taxon>Bifurcata</taxon>
        <taxon>Unidentata</taxon>
        <taxon>Episquamata</taxon>
        <taxon>Toxicofera</taxon>
        <taxon>Anguimorpha</taxon>
        <taxon>Paleoanguimorpha</taxon>
        <taxon>Varanoidea</taxon>
        <taxon>Varanidae</taxon>
        <taxon>Varanus</taxon>
    </lineage>
</organism>
<keyword evidence="4" id="KW-1185">Reference proteome</keyword>
<evidence type="ECO:0000313" key="3">
    <source>
        <dbReference type="Ensembl" id="ENSVKKP00000018923.1"/>
    </source>
</evidence>
<reference evidence="3" key="1">
    <citation type="submission" date="2025-08" db="UniProtKB">
        <authorList>
            <consortium name="Ensembl"/>
        </authorList>
    </citation>
    <scope>IDENTIFICATION</scope>
</reference>
<dbReference type="AlphaFoldDB" id="A0A8D2L9N3"/>
<reference evidence="3" key="2">
    <citation type="submission" date="2025-09" db="UniProtKB">
        <authorList>
            <consortium name="Ensembl"/>
        </authorList>
    </citation>
    <scope>IDENTIFICATION</scope>
</reference>
<name>A0A8D2L9N3_VARKO</name>
<dbReference type="Proteomes" id="UP000694545">
    <property type="component" value="Unplaced"/>
</dbReference>
<evidence type="ECO:0000256" key="1">
    <source>
        <dbReference type="ARBA" id="ARBA00004613"/>
    </source>
</evidence>
<evidence type="ECO:0000256" key="2">
    <source>
        <dbReference type="ARBA" id="ARBA00022525"/>
    </source>
</evidence>
<keyword evidence="2" id="KW-0964">Secreted</keyword>
<accession>A0A8D2L9N3</accession>
<sequence>MILNMDFLRCFTCSTDYWVGLQRSRRAPWRWTNSAIFNSWFQVHGIGECAHMSRKGTASSTPVTEQARICSMPANR</sequence>
<dbReference type="OMA" id="QSPSNHW"/>
<proteinExistence type="predicted"/>
<dbReference type="InterPro" id="IPR016187">
    <property type="entry name" value="CTDL_fold"/>
</dbReference>
<dbReference type="Ensembl" id="ENSVKKT00000019391.1">
    <property type="protein sequence ID" value="ENSVKKP00000018923.1"/>
    <property type="gene ID" value="ENSVKKG00000012874.1"/>
</dbReference>
<protein>
    <submittedName>
        <fullName evidence="3">Uncharacterized protein</fullName>
    </submittedName>
</protein>
<dbReference type="GO" id="GO:0005576">
    <property type="term" value="C:extracellular region"/>
    <property type="evidence" value="ECO:0007669"/>
    <property type="project" value="UniProtKB-SubCell"/>
</dbReference>